<name>A0A024HNV6_PSEKB</name>
<dbReference type="eggNOG" id="ENOG5032SUA">
    <property type="taxonomic scope" value="Bacteria"/>
</dbReference>
<protein>
    <submittedName>
        <fullName evidence="1">Uncharacterized protein</fullName>
    </submittedName>
</protein>
<dbReference type="KEGG" id="pkc:PKB_5031"/>
<gene>
    <name evidence="1" type="ORF">PKB_5031</name>
</gene>
<sequence length="250" mass="27591">MIVVGAAGLADQLAALDELEHDLIPYATSTALTKTAQGLIGRLQDEMRVVFDKPTPYTLNALRLMPATKDKLSARVWFKNESDGAQPASVWLAPEVYGGERRNKPAELQLRARGILPAGMYVVPGEGAELDAYGNIKRGQIIKAMSGVKGFSQAGYQANATDSVRSTKKGNAKSYFVMKRAGKPIGIAQRTGKKRGDVKMILAFVAKPRYGERLNFFQIAEEYTREHLPAEFEKAMATVRQRFAARSRRR</sequence>
<dbReference type="HOGENOM" id="CLU_082961_1_0_6"/>
<evidence type="ECO:0000313" key="2">
    <source>
        <dbReference type="Proteomes" id="UP000025241"/>
    </source>
</evidence>
<dbReference type="Proteomes" id="UP000025241">
    <property type="component" value="Chromosome I"/>
</dbReference>
<dbReference type="AlphaFoldDB" id="A0A024HNV6"/>
<keyword evidence="2" id="KW-1185">Reference proteome</keyword>
<accession>A0A024HNV6</accession>
<dbReference type="RefSeq" id="WP_043255409.1">
    <property type="nucleotide sequence ID" value="NZ_HG322950.1"/>
</dbReference>
<evidence type="ECO:0000313" key="1">
    <source>
        <dbReference type="EMBL" id="CDF86344.1"/>
    </source>
</evidence>
<dbReference type="STRING" id="1301098.PKB_5031"/>
<reference evidence="1 2" key="1">
    <citation type="submission" date="2013-03" db="EMBL/GenBank/DDBJ databases">
        <authorList>
            <person name="Linke B."/>
        </authorList>
    </citation>
    <scope>NUCLEOTIDE SEQUENCE [LARGE SCALE GENOMIC DNA]</scope>
    <source>
        <strain evidence="1 2">B13</strain>
    </source>
</reference>
<organism evidence="1 2">
    <name type="scientific">Pseudomonas knackmussii (strain DSM 6978 / CCUG 54928 / LMG 23759 / B13)</name>
    <dbReference type="NCBI Taxonomy" id="1301098"/>
    <lineage>
        <taxon>Bacteria</taxon>
        <taxon>Pseudomonadati</taxon>
        <taxon>Pseudomonadota</taxon>
        <taxon>Gammaproteobacteria</taxon>
        <taxon>Pseudomonadales</taxon>
        <taxon>Pseudomonadaceae</taxon>
        <taxon>Pseudomonas</taxon>
    </lineage>
</organism>
<dbReference type="EMBL" id="HG322950">
    <property type="protein sequence ID" value="CDF86344.1"/>
    <property type="molecule type" value="Genomic_DNA"/>
</dbReference>
<proteinExistence type="predicted"/>
<reference evidence="1 2" key="2">
    <citation type="submission" date="2014-05" db="EMBL/GenBank/DDBJ databases">
        <title>Genome sequence of the 3-chlorobenzoate degrading bacterium Pseudomonas knackmussii B13 shows multiple evidence for horizontal gene transfer.</title>
        <authorList>
            <person name="Miyazaki R."/>
            <person name="Bertelli C."/>
            <person name="Falquet L."/>
            <person name="Robinson-Rechavi M."/>
            <person name="Gharib W."/>
            <person name="Roy S."/>
            <person name="Van der Meer J.R."/>
        </authorList>
    </citation>
    <scope>NUCLEOTIDE SEQUENCE [LARGE SCALE GENOMIC DNA]</scope>
    <source>
        <strain evidence="1 2">B13</strain>
    </source>
</reference>
<dbReference type="PATRIC" id="fig|1301098.3.peg.5010"/>
<dbReference type="OrthoDB" id="6871774at2"/>